<dbReference type="SUPFAM" id="SSF90123">
    <property type="entry name" value="ABC transporter transmembrane region"/>
    <property type="match status" value="1"/>
</dbReference>
<gene>
    <name evidence="12" type="ORF">CMC5_004790</name>
</gene>
<dbReference type="GO" id="GO:0016887">
    <property type="term" value="F:ATP hydrolysis activity"/>
    <property type="evidence" value="ECO:0007669"/>
    <property type="project" value="InterPro"/>
</dbReference>
<evidence type="ECO:0000259" key="10">
    <source>
        <dbReference type="PROSITE" id="PS50893"/>
    </source>
</evidence>
<dbReference type="Gene3D" id="1.20.1560.10">
    <property type="entry name" value="ABC transporter type 1, transmembrane domain"/>
    <property type="match status" value="1"/>
</dbReference>
<keyword evidence="13" id="KW-1185">Reference proteome</keyword>
<dbReference type="RefSeq" id="WP_050428893.1">
    <property type="nucleotide sequence ID" value="NZ_CP012159.1"/>
</dbReference>
<keyword evidence="3" id="KW-1003">Cell membrane</keyword>
<dbReference type="InterPro" id="IPR003439">
    <property type="entry name" value="ABC_transporter-like_ATP-bd"/>
</dbReference>
<accession>A0A0K1E657</accession>
<keyword evidence="8 9" id="KW-0472">Membrane</keyword>
<evidence type="ECO:0000256" key="3">
    <source>
        <dbReference type="ARBA" id="ARBA00022475"/>
    </source>
</evidence>
<keyword evidence="4 9" id="KW-0812">Transmembrane</keyword>
<evidence type="ECO:0000256" key="9">
    <source>
        <dbReference type="SAM" id="Phobius"/>
    </source>
</evidence>
<feature type="transmembrane region" description="Helical" evidence="9">
    <location>
        <begin position="254"/>
        <end position="273"/>
    </location>
</feature>
<evidence type="ECO:0000259" key="11">
    <source>
        <dbReference type="PROSITE" id="PS50929"/>
    </source>
</evidence>
<dbReference type="Gene3D" id="3.40.50.300">
    <property type="entry name" value="P-loop containing nucleotide triphosphate hydrolases"/>
    <property type="match status" value="1"/>
</dbReference>
<dbReference type="STRING" id="52.CMC5_004790"/>
<dbReference type="InterPro" id="IPR039421">
    <property type="entry name" value="Type_1_exporter"/>
</dbReference>
<evidence type="ECO:0000256" key="5">
    <source>
        <dbReference type="ARBA" id="ARBA00022741"/>
    </source>
</evidence>
<evidence type="ECO:0000256" key="7">
    <source>
        <dbReference type="ARBA" id="ARBA00022989"/>
    </source>
</evidence>
<evidence type="ECO:0000256" key="6">
    <source>
        <dbReference type="ARBA" id="ARBA00022840"/>
    </source>
</evidence>
<reference evidence="12 13" key="1">
    <citation type="submission" date="2015-07" db="EMBL/GenBank/DDBJ databases">
        <title>Genome analysis of myxobacterium Chondromyces crocatus Cm c5 reveals a high potential for natural compound synthesis and the genetic basis for the loss of fruiting body formation.</title>
        <authorList>
            <person name="Zaburannyi N."/>
            <person name="Bunk B."/>
            <person name="Maier J."/>
            <person name="Overmann J."/>
            <person name="Mueller R."/>
        </authorList>
    </citation>
    <scope>NUCLEOTIDE SEQUENCE [LARGE SCALE GENOMIC DNA]</scope>
    <source>
        <strain evidence="12 13">Cm c5</strain>
    </source>
</reference>
<dbReference type="InterPro" id="IPR017871">
    <property type="entry name" value="ABC_transporter-like_CS"/>
</dbReference>
<dbReference type="PANTHER" id="PTHR43394">
    <property type="entry name" value="ATP-DEPENDENT PERMEASE MDL1, MITOCHONDRIAL"/>
    <property type="match status" value="1"/>
</dbReference>
<dbReference type="SMART" id="SM00382">
    <property type="entry name" value="AAA"/>
    <property type="match status" value="1"/>
</dbReference>
<evidence type="ECO:0000313" key="12">
    <source>
        <dbReference type="EMBL" id="AKT36366.1"/>
    </source>
</evidence>
<evidence type="ECO:0000256" key="8">
    <source>
        <dbReference type="ARBA" id="ARBA00023136"/>
    </source>
</evidence>
<keyword evidence="6 12" id="KW-0067">ATP-binding</keyword>
<feature type="transmembrane region" description="Helical" evidence="9">
    <location>
        <begin position="166"/>
        <end position="186"/>
    </location>
</feature>
<protein>
    <submittedName>
        <fullName evidence="12">ABC transporter ATP-binding protein</fullName>
    </submittedName>
</protein>
<keyword evidence="5" id="KW-0547">Nucleotide-binding</keyword>
<keyword evidence="7 9" id="KW-1133">Transmembrane helix</keyword>
<dbReference type="InterPro" id="IPR036640">
    <property type="entry name" value="ABC1_TM_sf"/>
</dbReference>
<dbReference type="InterPro" id="IPR027417">
    <property type="entry name" value="P-loop_NTPase"/>
</dbReference>
<dbReference type="PROSITE" id="PS00211">
    <property type="entry name" value="ABC_TRANSPORTER_1"/>
    <property type="match status" value="1"/>
</dbReference>
<dbReference type="Pfam" id="PF00005">
    <property type="entry name" value="ABC_tran"/>
    <property type="match status" value="1"/>
</dbReference>
<dbReference type="GO" id="GO:0005886">
    <property type="term" value="C:plasma membrane"/>
    <property type="evidence" value="ECO:0007669"/>
    <property type="project" value="UniProtKB-SubCell"/>
</dbReference>
<dbReference type="KEGG" id="ccro:CMC5_004790"/>
<evidence type="ECO:0000313" key="13">
    <source>
        <dbReference type="Proteomes" id="UP000067626"/>
    </source>
</evidence>
<dbReference type="AlphaFoldDB" id="A0A0K1E657"/>
<dbReference type="EMBL" id="CP012159">
    <property type="protein sequence ID" value="AKT36366.1"/>
    <property type="molecule type" value="Genomic_DNA"/>
</dbReference>
<feature type="transmembrane region" description="Helical" evidence="9">
    <location>
        <begin position="29"/>
        <end position="50"/>
    </location>
</feature>
<feature type="domain" description="ABC transmembrane type-1" evidence="11">
    <location>
        <begin position="30"/>
        <end position="313"/>
    </location>
</feature>
<dbReference type="SUPFAM" id="SSF52540">
    <property type="entry name" value="P-loop containing nucleoside triphosphate hydrolases"/>
    <property type="match status" value="1"/>
</dbReference>
<evidence type="ECO:0000256" key="1">
    <source>
        <dbReference type="ARBA" id="ARBA00004651"/>
    </source>
</evidence>
<organism evidence="12 13">
    <name type="scientific">Chondromyces crocatus</name>
    <dbReference type="NCBI Taxonomy" id="52"/>
    <lineage>
        <taxon>Bacteria</taxon>
        <taxon>Pseudomonadati</taxon>
        <taxon>Myxococcota</taxon>
        <taxon>Polyangia</taxon>
        <taxon>Polyangiales</taxon>
        <taxon>Polyangiaceae</taxon>
        <taxon>Chondromyces</taxon>
    </lineage>
</organism>
<dbReference type="FunFam" id="3.40.50.300:FF:000221">
    <property type="entry name" value="Multidrug ABC transporter ATP-binding protein"/>
    <property type="match status" value="1"/>
</dbReference>
<dbReference type="InterPro" id="IPR003593">
    <property type="entry name" value="AAA+_ATPase"/>
</dbReference>
<dbReference type="GO" id="GO:0015421">
    <property type="term" value="F:ABC-type oligopeptide transporter activity"/>
    <property type="evidence" value="ECO:0007669"/>
    <property type="project" value="TreeGrafter"/>
</dbReference>
<dbReference type="PATRIC" id="fig|52.7.peg.511"/>
<dbReference type="Proteomes" id="UP000067626">
    <property type="component" value="Chromosome"/>
</dbReference>
<dbReference type="PROSITE" id="PS50929">
    <property type="entry name" value="ABC_TM1F"/>
    <property type="match status" value="1"/>
</dbReference>
<feature type="domain" description="ABC transporter" evidence="10">
    <location>
        <begin position="368"/>
        <end position="609"/>
    </location>
</feature>
<name>A0A0K1E657_CHOCO</name>
<dbReference type="PANTHER" id="PTHR43394:SF1">
    <property type="entry name" value="ATP-BINDING CASSETTE SUB-FAMILY B MEMBER 10, MITOCHONDRIAL"/>
    <property type="match status" value="1"/>
</dbReference>
<proteinExistence type="predicted"/>
<sequence>MLGLSRLRGSFAYTPPTLRLVWKSSRASTLALGALTLVAAVLPLAIAFAGKAIVDAVVARDGAATLRWVLVELGLVAALAANQRGLSLIRQLLGARLAMDINGRILEKALSLELPHFEDPEFYDQLTRARREASSRPLSVVTESFGTLQNLITLAGYAALLIGFSPWAVLVLVVAAIPATVAEVRFSNTAFRLRNWRSPESRKLSYLEHVLANDNHAKEVKLLGLGPELLTRYRALGASFYEEDRRLALRRGGWAFGLSLLGTGAFYGCYAVMALTAATGKLTLGELTLYVAAFRQGQQAFQSILSSVGGMYEHNLYMSNLFQYLAIPTTEQRVTASPLATPGQEASSLEPRAVMPSSASVASEERGIRFEGVGFRYPGQTRWALHDVHLFIPAGQSLALVGHNGAGKTTFIKLLTRLYEPTEGRILLDGRDLRTWDMAVLRERIGVVFQDFAQYQFPLRENVGLGSIAHLHDEPRLARALERGGATEVAAIIPGGLDAQLGRWFKGGVELSGGQWQKVALARSFMREEADILVLDEPTAALDAEAEHAVFERFRALSEGRTTIVISHRFPTVRMADRIVVIEGGEVLEEGTHDELLARAGRYAQLFALQAEGYS</sequence>
<keyword evidence="2" id="KW-0813">Transport</keyword>
<dbReference type="OrthoDB" id="5480201at2"/>
<dbReference type="PROSITE" id="PS50893">
    <property type="entry name" value="ABC_TRANSPORTER_2"/>
    <property type="match status" value="1"/>
</dbReference>
<dbReference type="InterPro" id="IPR011527">
    <property type="entry name" value="ABC1_TM_dom"/>
</dbReference>
<comment type="subcellular location">
    <subcellularLocation>
        <location evidence="1">Cell membrane</location>
        <topology evidence="1">Multi-pass membrane protein</topology>
    </subcellularLocation>
</comment>
<dbReference type="GO" id="GO:0005524">
    <property type="term" value="F:ATP binding"/>
    <property type="evidence" value="ECO:0007669"/>
    <property type="project" value="UniProtKB-KW"/>
</dbReference>
<evidence type="ECO:0000256" key="4">
    <source>
        <dbReference type="ARBA" id="ARBA00022692"/>
    </source>
</evidence>
<evidence type="ECO:0000256" key="2">
    <source>
        <dbReference type="ARBA" id="ARBA00022448"/>
    </source>
</evidence>